<dbReference type="EMBL" id="JBHSWA010000003">
    <property type="protein sequence ID" value="MFC6643566.1"/>
    <property type="molecule type" value="Genomic_DNA"/>
</dbReference>
<keyword evidence="1 4" id="KW-0812">Transmembrane</keyword>
<name>A0ABW1Z378_9RHOB</name>
<accession>A0ABW1Z378</accession>
<feature type="transmembrane region" description="Helical" evidence="4">
    <location>
        <begin position="101"/>
        <end position="123"/>
    </location>
</feature>
<proteinExistence type="predicted"/>
<sequence length="165" mass="17636">MINGFCIAGMTTFIESWLNDRSSNETRGRVLGFYMLVSYLAIAAGQTLVNLGTVGGSDHLMIASTLIGLSLIPIAMTRFGEPNLKASQPLDILTLYYASRIAVIDAVVAGMLVGSFYALGVVFARQIGLSVSEAAMFMSTVVLGGLGFQVPVGMLADRFDRRIVM</sequence>
<dbReference type="InterPro" id="IPR020846">
    <property type="entry name" value="MFS_dom"/>
</dbReference>
<keyword evidence="7" id="KW-1185">Reference proteome</keyword>
<keyword evidence="2 4" id="KW-1133">Transmembrane helix</keyword>
<evidence type="ECO:0000256" key="2">
    <source>
        <dbReference type="ARBA" id="ARBA00022989"/>
    </source>
</evidence>
<feature type="transmembrane region" description="Helical" evidence="4">
    <location>
        <begin position="135"/>
        <end position="156"/>
    </location>
</feature>
<dbReference type="InterPro" id="IPR011701">
    <property type="entry name" value="MFS"/>
</dbReference>
<evidence type="ECO:0000256" key="1">
    <source>
        <dbReference type="ARBA" id="ARBA00022692"/>
    </source>
</evidence>
<dbReference type="InterPro" id="IPR036259">
    <property type="entry name" value="MFS_trans_sf"/>
</dbReference>
<evidence type="ECO:0000259" key="5">
    <source>
        <dbReference type="PROSITE" id="PS50850"/>
    </source>
</evidence>
<reference evidence="7" key="1">
    <citation type="journal article" date="2019" name="Int. J. Syst. Evol. Microbiol.">
        <title>The Global Catalogue of Microorganisms (GCM) 10K type strain sequencing project: providing services to taxonomists for standard genome sequencing and annotation.</title>
        <authorList>
            <consortium name="The Broad Institute Genomics Platform"/>
            <consortium name="The Broad Institute Genome Sequencing Center for Infectious Disease"/>
            <person name="Wu L."/>
            <person name="Ma J."/>
        </authorList>
    </citation>
    <scope>NUCLEOTIDE SEQUENCE [LARGE SCALE GENOMIC DNA]</scope>
    <source>
        <strain evidence="7">NBRC 111368</strain>
    </source>
</reference>
<comment type="caution">
    <text evidence="6">The sequence shown here is derived from an EMBL/GenBank/DDBJ whole genome shotgun (WGS) entry which is preliminary data.</text>
</comment>
<keyword evidence="3 4" id="KW-0472">Membrane</keyword>
<feature type="transmembrane region" description="Helical" evidence="4">
    <location>
        <begin position="61"/>
        <end position="80"/>
    </location>
</feature>
<dbReference type="Pfam" id="PF07690">
    <property type="entry name" value="MFS_1"/>
    <property type="match status" value="1"/>
</dbReference>
<dbReference type="PROSITE" id="PS50850">
    <property type="entry name" value="MFS"/>
    <property type="match status" value="1"/>
</dbReference>
<feature type="domain" description="Major facilitator superfamily (MFS) profile" evidence="5">
    <location>
        <begin position="91"/>
        <end position="165"/>
    </location>
</feature>
<evidence type="ECO:0000256" key="3">
    <source>
        <dbReference type="ARBA" id="ARBA00023136"/>
    </source>
</evidence>
<evidence type="ECO:0000313" key="6">
    <source>
        <dbReference type="EMBL" id="MFC6643566.1"/>
    </source>
</evidence>
<protein>
    <submittedName>
        <fullName evidence="6">MFS transporter</fullName>
    </submittedName>
</protein>
<dbReference type="SUPFAM" id="SSF103473">
    <property type="entry name" value="MFS general substrate transporter"/>
    <property type="match status" value="1"/>
</dbReference>
<evidence type="ECO:0000313" key="7">
    <source>
        <dbReference type="Proteomes" id="UP001596403"/>
    </source>
</evidence>
<dbReference type="Proteomes" id="UP001596403">
    <property type="component" value="Unassembled WGS sequence"/>
</dbReference>
<dbReference type="PANTHER" id="PTHR23521">
    <property type="entry name" value="TRANSPORTER MFS SUPERFAMILY"/>
    <property type="match status" value="1"/>
</dbReference>
<organism evidence="6 7">
    <name type="scientific">Sulfitobacter profundi</name>
    <dbReference type="NCBI Taxonomy" id="2679961"/>
    <lineage>
        <taxon>Bacteria</taxon>
        <taxon>Pseudomonadati</taxon>
        <taxon>Pseudomonadota</taxon>
        <taxon>Alphaproteobacteria</taxon>
        <taxon>Rhodobacterales</taxon>
        <taxon>Roseobacteraceae</taxon>
        <taxon>Sulfitobacter</taxon>
    </lineage>
</organism>
<evidence type="ECO:0000256" key="4">
    <source>
        <dbReference type="SAM" id="Phobius"/>
    </source>
</evidence>
<feature type="transmembrane region" description="Helical" evidence="4">
    <location>
        <begin position="31"/>
        <end position="49"/>
    </location>
</feature>
<dbReference type="Gene3D" id="1.20.1250.20">
    <property type="entry name" value="MFS general substrate transporter like domains"/>
    <property type="match status" value="1"/>
</dbReference>
<dbReference type="RefSeq" id="WP_240791642.1">
    <property type="nucleotide sequence ID" value="NZ_JBHSWA010000003.1"/>
</dbReference>
<dbReference type="PANTHER" id="PTHR23521:SF3">
    <property type="entry name" value="MFS TRANSPORTER"/>
    <property type="match status" value="1"/>
</dbReference>
<gene>
    <name evidence="6" type="ORF">ACFQAU_19470</name>
</gene>